<evidence type="ECO:0000313" key="2">
    <source>
        <dbReference type="Proteomes" id="UP000006038"/>
    </source>
</evidence>
<reference evidence="1" key="1">
    <citation type="journal article" date="2013" name="Nat. Commun.">
        <title>Whole-genome sequencing of Oryza brachyantha reveals mechanisms underlying Oryza genome evolution.</title>
        <authorList>
            <person name="Chen J."/>
            <person name="Huang Q."/>
            <person name="Gao D."/>
            <person name="Wang J."/>
            <person name="Lang Y."/>
            <person name="Liu T."/>
            <person name="Li B."/>
            <person name="Bai Z."/>
            <person name="Luis Goicoechea J."/>
            <person name="Liang C."/>
            <person name="Chen C."/>
            <person name="Zhang W."/>
            <person name="Sun S."/>
            <person name="Liao Y."/>
            <person name="Zhang X."/>
            <person name="Yang L."/>
            <person name="Song C."/>
            <person name="Wang M."/>
            <person name="Shi J."/>
            <person name="Liu G."/>
            <person name="Liu J."/>
            <person name="Zhou H."/>
            <person name="Zhou W."/>
            <person name="Yu Q."/>
            <person name="An N."/>
            <person name="Chen Y."/>
            <person name="Cai Q."/>
            <person name="Wang B."/>
            <person name="Liu B."/>
            <person name="Min J."/>
            <person name="Huang Y."/>
            <person name="Wu H."/>
            <person name="Li Z."/>
            <person name="Zhang Y."/>
            <person name="Yin Y."/>
            <person name="Song W."/>
            <person name="Jiang J."/>
            <person name="Jackson S.A."/>
            <person name="Wing R.A."/>
            <person name="Wang J."/>
            <person name="Chen M."/>
        </authorList>
    </citation>
    <scope>NUCLEOTIDE SEQUENCE [LARGE SCALE GENOMIC DNA]</scope>
    <source>
        <strain evidence="1">cv. IRGC 101232</strain>
    </source>
</reference>
<dbReference type="AlphaFoldDB" id="J3LNX8"/>
<protein>
    <submittedName>
        <fullName evidence="1">Uncharacterized protein</fullName>
    </submittedName>
</protein>
<dbReference type="EnsemblPlants" id="OB03G27540.1">
    <property type="protein sequence ID" value="OB03G27540.1"/>
    <property type="gene ID" value="OB03G27540"/>
</dbReference>
<evidence type="ECO:0000313" key="1">
    <source>
        <dbReference type="EnsemblPlants" id="OB03G27540.1"/>
    </source>
</evidence>
<dbReference type="Gramene" id="OB03G27540.1">
    <property type="protein sequence ID" value="OB03G27540.1"/>
    <property type="gene ID" value="OB03G27540"/>
</dbReference>
<sequence>INTSEIPSLAPLPTALLPRPLSQKVNNMFSIGVSTLFSSPKKTTITIQPSLSSPN</sequence>
<accession>J3LNX8</accession>
<organism evidence="1">
    <name type="scientific">Oryza brachyantha</name>
    <name type="common">malo sina</name>
    <dbReference type="NCBI Taxonomy" id="4533"/>
    <lineage>
        <taxon>Eukaryota</taxon>
        <taxon>Viridiplantae</taxon>
        <taxon>Streptophyta</taxon>
        <taxon>Embryophyta</taxon>
        <taxon>Tracheophyta</taxon>
        <taxon>Spermatophyta</taxon>
        <taxon>Magnoliopsida</taxon>
        <taxon>Liliopsida</taxon>
        <taxon>Poales</taxon>
        <taxon>Poaceae</taxon>
        <taxon>BOP clade</taxon>
        <taxon>Oryzoideae</taxon>
        <taxon>Oryzeae</taxon>
        <taxon>Oryzinae</taxon>
        <taxon>Oryza</taxon>
    </lineage>
</organism>
<reference evidence="1" key="2">
    <citation type="submission" date="2013-04" db="UniProtKB">
        <authorList>
            <consortium name="EnsemblPlants"/>
        </authorList>
    </citation>
    <scope>IDENTIFICATION</scope>
</reference>
<name>J3LNX8_ORYBR</name>
<dbReference type="Proteomes" id="UP000006038">
    <property type="component" value="Chromosome 3"/>
</dbReference>
<keyword evidence="2" id="KW-1185">Reference proteome</keyword>
<proteinExistence type="predicted"/>
<dbReference type="HOGENOM" id="CLU_3038571_0_0_1"/>